<organism evidence="2">
    <name type="scientific">Lotharella oceanica</name>
    <dbReference type="NCBI Taxonomy" id="641309"/>
    <lineage>
        <taxon>Eukaryota</taxon>
        <taxon>Sar</taxon>
        <taxon>Rhizaria</taxon>
        <taxon>Cercozoa</taxon>
        <taxon>Chlorarachniophyceae</taxon>
        <taxon>Lotharella</taxon>
    </lineage>
</organism>
<dbReference type="EMBL" id="HBHP01032406">
    <property type="protein sequence ID" value="CAD9775972.1"/>
    <property type="molecule type" value="Transcribed_RNA"/>
</dbReference>
<protein>
    <submittedName>
        <fullName evidence="2">Uncharacterized protein</fullName>
    </submittedName>
</protein>
<gene>
    <name evidence="2" type="ORF">LSP00402_LOCUS19976</name>
</gene>
<accession>A0A7S2XFT8</accession>
<dbReference type="AlphaFoldDB" id="A0A7S2XFT8"/>
<reference evidence="2" key="1">
    <citation type="submission" date="2021-01" db="EMBL/GenBank/DDBJ databases">
        <authorList>
            <person name="Corre E."/>
            <person name="Pelletier E."/>
            <person name="Niang G."/>
            <person name="Scheremetjew M."/>
            <person name="Finn R."/>
            <person name="Kale V."/>
            <person name="Holt S."/>
            <person name="Cochrane G."/>
            <person name="Meng A."/>
            <person name="Brown T."/>
            <person name="Cohen L."/>
        </authorList>
    </citation>
    <scope>NUCLEOTIDE SEQUENCE</scope>
    <source>
        <strain evidence="2">CCMP622</strain>
    </source>
</reference>
<feature type="region of interest" description="Disordered" evidence="1">
    <location>
        <begin position="206"/>
        <end position="231"/>
    </location>
</feature>
<name>A0A7S2XFT8_9EUKA</name>
<evidence type="ECO:0000313" key="2">
    <source>
        <dbReference type="EMBL" id="CAD9775972.1"/>
    </source>
</evidence>
<feature type="region of interest" description="Disordered" evidence="1">
    <location>
        <begin position="85"/>
        <end position="155"/>
    </location>
</feature>
<proteinExistence type="predicted"/>
<feature type="compositionally biased region" description="Basic residues" evidence="1">
    <location>
        <begin position="136"/>
        <end position="152"/>
    </location>
</feature>
<evidence type="ECO:0000256" key="1">
    <source>
        <dbReference type="SAM" id="MobiDB-lite"/>
    </source>
</evidence>
<feature type="compositionally biased region" description="Basic residues" evidence="1">
    <location>
        <begin position="216"/>
        <end position="231"/>
    </location>
</feature>
<sequence>MALPGAVRPALLTRRLTKPYVALVIACIVVATANMRYESQHLDSGLVTNLPEQPTLAPRRGFYDFCGSLISSLLRPLWSTSISGPNAHDPGHKSENSMDKQATKDSGHCTRAETLNAADPYEDITPPMSPDIFSRPLHKSMLHRRSRKSQSRMRREIPEINERMHFGGMAGSVSRGKTGGPSSISTVRKMLKHSLIEEDAHDADAPDAYGATKLRGGGKVKVYRRRKRTKT</sequence>
<feature type="compositionally biased region" description="Basic and acidic residues" evidence="1">
    <location>
        <begin position="89"/>
        <end position="111"/>
    </location>
</feature>